<name>A0AAU7PKE3_9FIRM</name>
<keyword evidence="1" id="KW-0472">Membrane</keyword>
<dbReference type="EMBL" id="CP157940">
    <property type="protein sequence ID" value="XBS52697.1"/>
    <property type="molecule type" value="Genomic_DNA"/>
</dbReference>
<dbReference type="GO" id="GO:0016829">
    <property type="term" value="F:lyase activity"/>
    <property type="evidence" value="ECO:0007669"/>
    <property type="project" value="UniProtKB-KW"/>
</dbReference>
<evidence type="ECO:0000256" key="1">
    <source>
        <dbReference type="SAM" id="Phobius"/>
    </source>
</evidence>
<accession>A0AAU7PKE3</accession>
<dbReference type="AlphaFoldDB" id="A0AAU7PKE3"/>
<feature type="transmembrane region" description="Helical" evidence="1">
    <location>
        <begin position="25"/>
        <end position="47"/>
    </location>
</feature>
<keyword evidence="2" id="KW-0456">Lyase</keyword>
<keyword evidence="1" id="KW-0812">Transmembrane</keyword>
<reference evidence="2" key="1">
    <citation type="submission" date="2024-06" db="EMBL/GenBank/DDBJ databases">
        <title>Lacrimispora cavernae sp. nov., a novel anaerobe isolated from bat guano pile inside a cave.</title>
        <authorList>
            <person name="Miller S.L."/>
            <person name="Lu N."/>
            <person name="King J."/>
            <person name="Sankaranarayanan K."/>
            <person name="Lawson P.A."/>
        </authorList>
    </citation>
    <scope>NUCLEOTIDE SEQUENCE</scope>
    <source>
        <strain evidence="2">BS-2</strain>
    </source>
</reference>
<gene>
    <name evidence="2" type="ORF">ABFV83_12690</name>
</gene>
<dbReference type="Gene3D" id="3.30.1490.480">
    <property type="entry name" value="Endolytic murein transglycosylase"/>
    <property type="match status" value="1"/>
</dbReference>
<evidence type="ECO:0000313" key="2">
    <source>
        <dbReference type="EMBL" id="XBS52697.1"/>
    </source>
</evidence>
<keyword evidence="1" id="KW-1133">Transmembrane helix</keyword>
<proteinExistence type="predicted"/>
<dbReference type="RefSeq" id="WP_349944320.1">
    <property type="nucleotide sequence ID" value="NZ_CP157940.1"/>
</dbReference>
<protein>
    <submittedName>
        <fullName evidence="2">Aminodeoxychorismate lyase</fullName>
    </submittedName>
</protein>
<sequence length="145" mass="16339">MPWEAGYNEEREQDMSRATKEINKITGAVIAISSRLIIFALVILLLYEGVTRGYEFGHDIFYASAVDSEPGRDKEITISKGTSVVQTAKLLKDSGLISNEYSFIIQAEFFDYKVNPGGYTFNTSMTSKEILQMMNENTGEKEEKK</sequence>
<organism evidence="2">
    <name type="scientific">Lacrimispora sp. BS-2</name>
    <dbReference type="NCBI Taxonomy" id="3151850"/>
    <lineage>
        <taxon>Bacteria</taxon>
        <taxon>Bacillati</taxon>
        <taxon>Bacillota</taxon>
        <taxon>Clostridia</taxon>
        <taxon>Lachnospirales</taxon>
        <taxon>Lachnospiraceae</taxon>
        <taxon>Lacrimispora</taxon>
    </lineage>
</organism>